<comment type="similarity">
    <text evidence="1">Belongs to the short-chain dehydrogenases/reductases (SDR) family.</text>
</comment>
<dbReference type="InterPro" id="IPR002347">
    <property type="entry name" value="SDR_fam"/>
</dbReference>
<dbReference type="PANTHER" id="PTHR24322">
    <property type="entry name" value="PKSB"/>
    <property type="match status" value="1"/>
</dbReference>
<dbReference type="Proteomes" id="UP001163105">
    <property type="component" value="Unassembled WGS sequence"/>
</dbReference>
<dbReference type="InterPro" id="IPR020904">
    <property type="entry name" value="Sc_DH/Rdtase_CS"/>
</dbReference>
<evidence type="ECO:0000256" key="2">
    <source>
        <dbReference type="ARBA" id="ARBA00022857"/>
    </source>
</evidence>
<keyword evidence="5" id="KW-1185">Reference proteome</keyword>
<sequence length="381" mass="40444">MQFKVLSLLSPSAPVVSDAASVLASIHRITEAAVDFNKTLTDWNGGITGALSILSKSGGLIRMTNSGAETVNASDPLTVKEAQKIAVAAQELANLLGKAIDTAIARKPHFDTVAFFGSFAGEAILQRLRSASTVLHDALTAKAPAEMIDAATYIFTQIDGHFSREEIIIVTGGSTGIGGELVRQLEGLGPTIVVMDIVPPTFKVGDKTHYFRANVASFNDVASCCQRVVAKLGAPTILVANAGIVKGKTVLDASEQDLRATFDVNVLGVLFCIKACLPFMIAADRGHILITSSITAFSTLPSVVDYCASKAAVTSVVEGLQTELKHKYGNPRIKVSAIFPGTVATKMFEYANQPLNGFIFPVLRPRQVADQMLKILLNGKR</sequence>
<dbReference type="GO" id="GO:0016616">
    <property type="term" value="F:oxidoreductase activity, acting on the CH-OH group of donors, NAD or NADP as acceptor"/>
    <property type="evidence" value="ECO:0007669"/>
    <property type="project" value="TreeGrafter"/>
</dbReference>
<keyword evidence="2" id="KW-0521">NADP</keyword>
<evidence type="ECO:0000313" key="5">
    <source>
        <dbReference type="Proteomes" id="UP001163105"/>
    </source>
</evidence>
<protein>
    <submittedName>
        <fullName evidence="4">Cation chloride cotransporter</fullName>
    </submittedName>
</protein>
<reference evidence="4" key="1">
    <citation type="submission" date="2023-01" db="EMBL/GenBank/DDBJ databases">
        <title>The growth and conidiation of Purpureocillium lavendulum are regulated by nitrogen source and histone H3K14 acetylation.</title>
        <authorList>
            <person name="Tang P."/>
            <person name="Han J."/>
            <person name="Zhang C."/>
            <person name="Tang P."/>
            <person name="Qi F."/>
            <person name="Zhang K."/>
            <person name="Liang L."/>
        </authorList>
    </citation>
    <scope>NUCLEOTIDE SEQUENCE</scope>
    <source>
        <strain evidence="4">YMF1.00683</strain>
    </source>
</reference>
<dbReference type="Pfam" id="PF00106">
    <property type="entry name" value="adh_short"/>
    <property type="match status" value="1"/>
</dbReference>
<organism evidence="4 5">
    <name type="scientific">Purpureocillium lavendulum</name>
    <dbReference type="NCBI Taxonomy" id="1247861"/>
    <lineage>
        <taxon>Eukaryota</taxon>
        <taxon>Fungi</taxon>
        <taxon>Dikarya</taxon>
        <taxon>Ascomycota</taxon>
        <taxon>Pezizomycotina</taxon>
        <taxon>Sordariomycetes</taxon>
        <taxon>Hypocreomycetidae</taxon>
        <taxon>Hypocreales</taxon>
        <taxon>Ophiocordycipitaceae</taxon>
        <taxon>Purpureocillium</taxon>
    </lineage>
</organism>
<dbReference type="PROSITE" id="PS00061">
    <property type="entry name" value="ADH_SHORT"/>
    <property type="match status" value="1"/>
</dbReference>
<evidence type="ECO:0000256" key="1">
    <source>
        <dbReference type="ARBA" id="ARBA00006484"/>
    </source>
</evidence>
<dbReference type="InterPro" id="IPR021054">
    <property type="entry name" value="Cell_wall_mannoprotein_1"/>
</dbReference>
<evidence type="ECO:0000313" key="4">
    <source>
        <dbReference type="EMBL" id="KAJ6438401.1"/>
    </source>
</evidence>
<dbReference type="InterPro" id="IPR036291">
    <property type="entry name" value="NAD(P)-bd_dom_sf"/>
</dbReference>
<accession>A0AB34FJ17</accession>
<evidence type="ECO:0000256" key="3">
    <source>
        <dbReference type="ARBA" id="ARBA00023002"/>
    </source>
</evidence>
<dbReference type="Pfam" id="PF12296">
    <property type="entry name" value="HsbA"/>
    <property type="match status" value="1"/>
</dbReference>
<proteinExistence type="inferred from homology"/>
<gene>
    <name evidence="4" type="ORF">O9K51_08993</name>
</gene>
<dbReference type="SUPFAM" id="SSF51735">
    <property type="entry name" value="NAD(P)-binding Rossmann-fold domains"/>
    <property type="match status" value="1"/>
</dbReference>
<comment type="caution">
    <text evidence="4">The sequence shown here is derived from an EMBL/GenBank/DDBJ whole genome shotgun (WGS) entry which is preliminary data.</text>
</comment>
<name>A0AB34FJ17_9HYPO</name>
<dbReference type="Gene3D" id="1.20.1280.140">
    <property type="match status" value="1"/>
</dbReference>
<dbReference type="Gene3D" id="3.40.50.720">
    <property type="entry name" value="NAD(P)-binding Rossmann-like Domain"/>
    <property type="match status" value="1"/>
</dbReference>
<dbReference type="AlphaFoldDB" id="A0AB34FJ17"/>
<dbReference type="PRINTS" id="PR00081">
    <property type="entry name" value="GDHRDH"/>
</dbReference>
<keyword evidence="3" id="KW-0560">Oxidoreductase</keyword>
<dbReference type="EMBL" id="JAQHRD010000008">
    <property type="protein sequence ID" value="KAJ6438401.1"/>
    <property type="molecule type" value="Genomic_DNA"/>
</dbReference>
<dbReference type="PANTHER" id="PTHR24322:SF736">
    <property type="entry name" value="RETINOL DEHYDROGENASE 10"/>
    <property type="match status" value="1"/>
</dbReference>